<dbReference type="CDD" id="cd22753">
    <property type="entry name" value="OTU_ALG13-like"/>
    <property type="match status" value="1"/>
</dbReference>
<dbReference type="InterPro" id="IPR049770">
    <property type="entry name" value="OTU_Tudor"/>
</dbReference>
<dbReference type="SUPFAM" id="SSF54001">
    <property type="entry name" value="Cysteine proteinases"/>
    <property type="match status" value="1"/>
</dbReference>
<dbReference type="InterPro" id="IPR050704">
    <property type="entry name" value="Peptidase_C85-like"/>
</dbReference>
<dbReference type="KEGG" id="osn:118767399"/>
<reference evidence="4" key="1">
    <citation type="submission" date="2025-08" db="UniProtKB">
        <authorList>
            <consortium name="RefSeq"/>
        </authorList>
    </citation>
    <scope>IDENTIFICATION</scope>
</reference>
<dbReference type="GO" id="GO:0016579">
    <property type="term" value="P:protein deubiquitination"/>
    <property type="evidence" value="ECO:0007669"/>
    <property type="project" value="TreeGrafter"/>
</dbReference>
<evidence type="ECO:0000256" key="1">
    <source>
        <dbReference type="SAM" id="MobiDB-lite"/>
    </source>
</evidence>
<name>A0A7E6FJE1_9MOLL</name>
<evidence type="ECO:0000313" key="4">
    <source>
        <dbReference type="RefSeq" id="XP_036367809.1"/>
    </source>
</evidence>
<dbReference type="RefSeq" id="XP_036367809.1">
    <property type="nucleotide sequence ID" value="XM_036511916.1"/>
</dbReference>
<evidence type="ECO:0000259" key="2">
    <source>
        <dbReference type="PROSITE" id="PS50802"/>
    </source>
</evidence>
<dbReference type="Proteomes" id="UP000515154">
    <property type="component" value="Linkage group LG21"/>
</dbReference>
<proteinExistence type="predicted"/>
<dbReference type="InterPro" id="IPR038765">
    <property type="entry name" value="Papain-like_cys_pep_sf"/>
</dbReference>
<dbReference type="GO" id="GO:0004843">
    <property type="term" value="F:cysteine-type deubiquitinase activity"/>
    <property type="evidence" value="ECO:0007669"/>
    <property type="project" value="TreeGrafter"/>
</dbReference>
<dbReference type="SUPFAM" id="SSF63748">
    <property type="entry name" value="Tudor/PWWP/MBT"/>
    <property type="match status" value="1"/>
</dbReference>
<dbReference type="CDD" id="cd20380">
    <property type="entry name" value="Tudor_TDRD13-like"/>
    <property type="match status" value="1"/>
</dbReference>
<evidence type="ECO:0000313" key="3">
    <source>
        <dbReference type="Proteomes" id="UP000515154"/>
    </source>
</evidence>
<feature type="domain" description="OTU" evidence="2">
    <location>
        <begin position="29"/>
        <end position="148"/>
    </location>
</feature>
<sequence length="632" mass="71353">MGDNNLSNVISINNKPRTEVDLYLDSLGLWRKPIPKDGSCFYRAVSEQLFNTQAFHDHLQKAVEEKLASSSSFSSGCNKDTCVDLSFSFEESEVCGSYTEIKLLSDVYKLNFFIYTGMDSIYSISKTDYTKQILLFFDGVHYDSVYSKSFPPEAALCQSVIYDILYRNVFEMPTEIEEAVNMLRKQNKCKRVRSNKNLACDKKNDVEFDCVGSRKECENKKPSPPLPYRVAKALDPDIFRNVEFDNWQEAKRAELLAKRLSEFQPGDKCQVLIDGTDRTYNAHVQEITDGEGHVEVYVEELGKKCQVAYDCLRHVPSNERYLLKTGRKCRKAVTMVVHMNGTSQLVSSNLTTSTKVKKSVGSRHAKIYTQKKLNTANRTKFSRSLHKYSNSSNPENDDYVAEKVNSDKSLNKFNENAICECHYCKQLEYDQSNTEMLVTSSLPPTLVSADDSSSSSMFVTGDQPPLTNVNNNPTSLSAPVSMTSRISINPHIWIPYLERANSLVNFNVGVSQDPCGRDLPFSDLATLRYFYNLGFEYHKAVSMLQNTNVTSTSTPQSVSSFRYNSSMTAPVHSTPVYYPAQHTYTHQLYAMYPQNFATATALSTGQSSQTPFIPCIAYMQNVQYSGNTLPSQ</sequence>
<dbReference type="PROSITE" id="PS50802">
    <property type="entry name" value="OTU"/>
    <property type="match status" value="1"/>
</dbReference>
<dbReference type="InterPro" id="IPR049769">
    <property type="entry name" value="OTU_OTU"/>
</dbReference>
<organism evidence="3 4">
    <name type="scientific">Octopus sinensis</name>
    <name type="common">East Asian common octopus</name>
    <dbReference type="NCBI Taxonomy" id="2607531"/>
    <lineage>
        <taxon>Eukaryota</taxon>
        <taxon>Metazoa</taxon>
        <taxon>Spiralia</taxon>
        <taxon>Lophotrochozoa</taxon>
        <taxon>Mollusca</taxon>
        <taxon>Cephalopoda</taxon>
        <taxon>Coleoidea</taxon>
        <taxon>Octopodiformes</taxon>
        <taxon>Octopoda</taxon>
        <taxon>Incirrata</taxon>
        <taxon>Octopodidae</taxon>
        <taxon>Octopus</taxon>
    </lineage>
</organism>
<feature type="region of interest" description="Disordered" evidence="1">
    <location>
        <begin position="379"/>
        <end position="398"/>
    </location>
</feature>
<keyword evidence="3" id="KW-1185">Reference proteome</keyword>
<dbReference type="AlphaFoldDB" id="A0A7E6FJE1"/>
<feature type="region of interest" description="Disordered" evidence="1">
    <location>
        <begin position="453"/>
        <end position="472"/>
    </location>
</feature>
<dbReference type="InterPro" id="IPR003323">
    <property type="entry name" value="OTU_dom"/>
</dbReference>
<dbReference type="GO" id="GO:0061578">
    <property type="term" value="F:K63-linked deubiquitinase activity"/>
    <property type="evidence" value="ECO:0007669"/>
    <property type="project" value="TreeGrafter"/>
</dbReference>
<protein>
    <submittedName>
        <fullName evidence="4">Uncharacterized protein LOC118767399</fullName>
    </submittedName>
</protein>
<gene>
    <name evidence="4" type="primary">LOC118767399</name>
</gene>
<dbReference type="PANTHER" id="PTHR12419">
    <property type="entry name" value="OTU DOMAIN CONTAINING PROTEIN"/>
    <property type="match status" value="1"/>
</dbReference>
<dbReference type="PANTHER" id="PTHR12419:SF115">
    <property type="entry name" value="PROTEIN OVARIAN TUMOR LOCUS-RELATED"/>
    <property type="match status" value="1"/>
</dbReference>
<accession>A0A7E6FJE1</accession>
<dbReference type="Gene3D" id="3.90.70.80">
    <property type="match status" value="1"/>
</dbReference>